<evidence type="ECO:0000256" key="1">
    <source>
        <dbReference type="SAM" id="MobiDB-lite"/>
    </source>
</evidence>
<protein>
    <recommendedName>
        <fullName evidence="4">Mid2 domain-containing protein</fullName>
    </recommendedName>
</protein>
<dbReference type="OrthoDB" id="4770059at2759"/>
<proteinExistence type="predicted"/>
<dbReference type="Proteomes" id="UP000326877">
    <property type="component" value="Unassembled WGS sequence"/>
</dbReference>
<feature type="region of interest" description="Disordered" evidence="1">
    <location>
        <begin position="167"/>
        <end position="202"/>
    </location>
</feature>
<name>A0A5N7C8D3_PETAA</name>
<feature type="transmembrane region" description="Helical" evidence="2">
    <location>
        <begin position="207"/>
        <end position="230"/>
    </location>
</feature>
<evidence type="ECO:0000256" key="2">
    <source>
        <dbReference type="SAM" id="Phobius"/>
    </source>
</evidence>
<reference evidence="3" key="1">
    <citation type="submission" date="2019-04" db="EMBL/GenBank/DDBJ databases">
        <title>Friends and foes A comparative genomics studyof 23 Aspergillus species from section Flavi.</title>
        <authorList>
            <consortium name="DOE Joint Genome Institute"/>
            <person name="Kjaerbolling I."/>
            <person name="Vesth T."/>
            <person name="Frisvad J.C."/>
            <person name="Nybo J.L."/>
            <person name="Theobald S."/>
            <person name="Kildgaard S."/>
            <person name="Isbrandt T."/>
            <person name="Kuo A."/>
            <person name="Sato A."/>
            <person name="Lyhne E.K."/>
            <person name="Kogle M.E."/>
            <person name="Wiebenga A."/>
            <person name="Kun R.S."/>
            <person name="Lubbers R.J."/>
            <person name="Makela M.R."/>
            <person name="Barry K."/>
            <person name="Chovatia M."/>
            <person name="Clum A."/>
            <person name="Daum C."/>
            <person name="Haridas S."/>
            <person name="He G."/>
            <person name="LaButti K."/>
            <person name="Lipzen A."/>
            <person name="Mondo S."/>
            <person name="Riley R."/>
            <person name="Salamov A."/>
            <person name="Simmons B.A."/>
            <person name="Magnuson J.K."/>
            <person name="Henrissat B."/>
            <person name="Mortensen U.H."/>
            <person name="Larsen T.O."/>
            <person name="Devries R.P."/>
            <person name="Grigoriev I.V."/>
            <person name="Machida M."/>
            <person name="Baker S.E."/>
            <person name="Andersen M.R."/>
        </authorList>
    </citation>
    <scope>NUCLEOTIDE SEQUENCE [LARGE SCALE GENOMIC DNA]</scope>
    <source>
        <strain evidence="3">IBT 14317</strain>
    </source>
</reference>
<dbReference type="EMBL" id="ML735258">
    <property type="protein sequence ID" value="KAE8390098.1"/>
    <property type="molecule type" value="Genomic_DNA"/>
</dbReference>
<evidence type="ECO:0008006" key="4">
    <source>
        <dbReference type="Google" id="ProtNLM"/>
    </source>
</evidence>
<sequence length="296" mass="31248">MSMPTTTTNDVLHLTTTFAPPSSCISDIYRATSACRGDECDHTWLNLGPASTAECLPSGWAPSAYFSPGLCPSGYAASSSVEYTTGTVTETRATCCPVAHGRYSLRPHTSSTYPWYATEVCQFQPTAGVTVFNYTYLATDGSWTSATGSLDSDGLVNAYGVPIRWQSTDFTTPTPTETSKTSSVRSSIPSSEVSEGDSSGLSPGAKAGIGVGVAVGAILLITLVAGLICFRRRARRAKHNLVADGTTHDYHQPPTELESSGDIVFAPPKAELSSERHSGERTSRTQAAELDAGRPS</sequence>
<feature type="compositionally biased region" description="Basic and acidic residues" evidence="1">
    <location>
        <begin position="272"/>
        <end position="283"/>
    </location>
</feature>
<evidence type="ECO:0000313" key="3">
    <source>
        <dbReference type="EMBL" id="KAE8390098.1"/>
    </source>
</evidence>
<keyword evidence="2" id="KW-1133">Transmembrane helix</keyword>
<gene>
    <name evidence="3" type="ORF">BDV23DRAFT_89146</name>
</gene>
<keyword evidence="2" id="KW-0472">Membrane</keyword>
<dbReference type="AlphaFoldDB" id="A0A5N7C8D3"/>
<accession>A0A5N7C8D3</accession>
<feature type="region of interest" description="Disordered" evidence="1">
    <location>
        <begin position="271"/>
        <end position="296"/>
    </location>
</feature>
<keyword evidence="2" id="KW-0812">Transmembrane</keyword>
<organism evidence="3">
    <name type="scientific">Petromyces alliaceus</name>
    <name type="common">Aspergillus alliaceus</name>
    <dbReference type="NCBI Taxonomy" id="209559"/>
    <lineage>
        <taxon>Eukaryota</taxon>
        <taxon>Fungi</taxon>
        <taxon>Dikarya</taxon>
        <taxon>Ascomycota</taxon>
        <taxon>Pezizomycotina</taxon>
        <taxon>Eurotiomycetes</taxon>
        <taxon>Eurotiomycetidae</taxon>
        <taxon>Eurotiales</taxon>
        <taxon>Aspergillaceae</taxon>
        <taxon>Aspergillus</taxon>
        <taxon>Aspergillus subgen. Circumdati</taxon>
    </lineage>
</organism>